<evidence type="ECO:0000313" key="4">
    <source>
        <dbReference type="EMBL" id="VDI53682.1"/>
    </source>
</evidence>
<dbReference type="Proteomes" id="UP000596742">
    <property type="component" value="Unassembled WGS sequence"/>
</dbReference>
<dbReference type="EMBL" id="UYJE01007332">
    <property type="protein sequence ID" value="VDI53682.1"/>
    <property type="molecule type" value="Genomic_DNA"/>
</dbReference>
<dbReference type="Pfam" id="PF00059">
    <property type="entry name" value="Lectin_C"/>
    <property type="match status" value="2"/>
</dbReference>
<dbReference type="Gene3D" id="3.10.100.10">
    <property type="entry name" value="Mannose-Binding Protein A, subunit A"/>
    <property type="match status" value="2"/>
</dbReference>
<reference evidence="4" key="1">
    <citation type="submission" date="2018-11" db="EMBL/GenBank/DDBJ databases">
        <authorList>
            <person name="Alioto T."/>
            <person name="Alioto T."/>
        </authorList>
    </citation>
    <scope>NUCLEOTIDE SEQUENCE</scope>
</reference>
<dbReference type="OrthoDB" id="6161633at2759"/>
<dbReference type="InterPro" id="IPR001304">
    <property type="entry name" value="C-type_lectin-like"/>
</dbReference>
<keyword evidence="1" id="KW-1015">Disulfide bond</keyword>
<sequence length="237" mass="27222">MMVPFNSLRILVTFCLICIISVSGQKCPLYWQQRGSICYRFRYVNLMSWNDAENWCKSQTAHLVKFENTNERNWMMNRTTQILTQIKKPNYRFWTGLNNIDQSTSAYTWADGSPVSPLVTRGQAISPSSTNHCVKIDGNRLRNVNCNTKLGYICERHIGIPLTCNRDAGWQSYTNFCYKVFATNTNSWNGAQTICNKLGGNIFTAESAAEETIIHDFAKNTHKNYWIGIKAYQQVII</sequence>
<name>A0A8B6FQH7_MYTGA</name>
<feature type="domain" description="C-type lectin" evidence="3">
    <location>
        <begin position="173"/>
        <end position="229"/>
    </location>
</feature>
<dbReference type="PANTHER" id="PTHR22803">
    <property type="entry name" value="MANNOSE, PHOSPHOLIPASE, LECTIN RECEPTOR RELATED"/>
    <property type="match status" value="1"/>
</dbReference>
<organism evidence="4 5">
    <name type="scientific">Mytilus galloprovincialis</name>
    <name type="common">Mediterranean mussel</name>
    <dbReference type="NCBI Taxonomy" id="29158"/>
    <lineage>
        <taxon>Eukaryota</taxon>
        <taxon>Metazoa</taxon>
        <taxon>Spiralia</taxon>
        <taxon>Lophotrochozoa</taxon>
        <taxon>Mollusca</taxon>
        <taxon>Bivalvia</taxon>
        <taxon>Autobranchia</taxon>
        <taxon>Pteriomorphia</taxon>
        <taxon>Mytilida</taxon>
        <taxon>Mytiloidea</taxon>
        <taxon>Mytilidae</taxon>
        <taxon>Mytilinae</taxon>
        <taxon>Mytilus</taxon>
    </lineage>
</organism>
<evidence type="ECO:0000256" key="1">
    <source>
        <dbReference type="ARBA" id="ARBA00023157"/>
    </source>
</evidence>
<evidence type="ECO:0000256" key="2">
    <source>
        <dbReference type="SAM" id="SignalP"/>
    </source>
</evidence>
<proteinExistence type="predicted"/>
<dbReference type="AlphaFoldDB" id="A0A8B6FQH7"/>
<dbReference type="InterPro" id="IPR050111">
    <property type="entry name" value="C-type_lectin/snaclec_domain"/>
</dbReference>
<dbReference type="InterPro" id="IPR016187">
    <property type="entry name" value="CTDL_fold"/>
</dbReference>
<protein>
    <recommendedName>
        <fullName evidence="3">C-type lectin domain-containing protein</fullName>
    </recommendedName>
</protein>
<feature type="chain" id="PRO_5032876809" description="C-type lectin domain-containing protein" evidence="2">
    <location>
        <begin position="25"/>
        <end position="237"/>
    </location>
</feature>
<dbReference type="InterPro" id="IPR018378">
    <property type="entry name" value="C-type_lectin_CS"/>
</dbReference>
<evidence type="ECO:0000259" key="3">
    <source>
        <dbReference type="PROSITE" id="PS50041"/>
    </source>
</evidence>
<dbReference type="CDD" id="cd00037">
    <property type="entry name" value="CLECT"/>
    <property type="match status" value="2"/>
</dbReference>
<comment type="caution">
    <text evidence="4">The sequence shown here is derived from an EMBL/GenBank/DDBJ whole genome shotgun (WGS) entry which is preliminary data.</text>
</comment>
<accession>A0A8B6FQH7</accession>
<feature type="signal peptide" evidence="2">
    <location>
        <begin position="1"/>
        <end position="24"/>
    </location>
</feature>
<feature type="domain" description="C-type lectin" evidence="3">
    <location>
        <begin position="34"/>
        <end position="155"/>
    </location>
</feature>
<gene>
    <name evidence="4" type="ORF">MGAL_10B066147</name>
</gene>
<dbReference type="PROSITE" id="PS50041">
    <property type="entry name" value="C_TYPE_LECTIN_2"/>
    <property type="match status" value="2"/>
</dbReference>
<keyword evidence="2" id="KW-0732">Signal</keyword>
<dbReference type="PROSITE" id="PS00615">
    <property type="entry name" value="C_TYPE_LECTIN_1"/>
    <property type="match status" value="1"/>
</dbReference>
<keyword evidence="5" id="KW-1185">Reference proteome</keyword>
<dbReference type="SMART" id="SM00034">
    <property type="entry name" value="CLECT"/>
    <property type="match status" value="1"/>
</dbReference>
<evidence type="ECO:0000313" key="5">
    <source>
        <dbReference type="Proteomes" id="UP000596742"/>
    </source>
</evidence>
<dbReference type="SUPFAM" id="SSF56436">
    <property type="entry name" value="C-type lectin-like"/>
    <property type="match status" value="2"/>
</dbReference>
<dbReference type="InterPro" id="IPR016186">
    <property type="entry name" value="C-type_lectin-like/link_sf"/>
</dbReference>